<evidence type="ECO:0008006" key="4">
    <source>
        <dbReference type="Google" id="ProtNLM"/>
    </source>
</evidence>
<dbReference type="RefSeq" id="WP_052437418.1">
    <property type="nucleotide sequence ID" value="NZ_CP007726.1"/>
</dbReference>
<evidence type="ECO:0000313" key="2">
    <source>
        <dbReference type="EMBL" id="AJE18504.1"/>
    </source>
</evidence>
<organism evidence="2 3">
    <name type="scientific">Neisseria elongata subsp. glycolytica ATCC 29315</name>
    <dbReference type="NCBI Taxonomy" id="546263"/>
    <lineage>
        <taxon>Bacteria</taxon>
        <taxon>Pseudomonadati</taxon>
        <taxon>Pseudomonadota</taxon>
        <taxon>Betaproteobacteria</taxon>
        <taxon>Neisseriales</taxon>
        <taxon>Neisseriaceae</taxon>
        <taxon>Neisseria</taxon>
    </lineage>
</organism>
<dbReference type="HOGENOM" id="CLU_061563_0_0_4"/>
<dbReference type="PATRIC" id="fig|546263.7.peg.1302"/>
<dbReference type="SUPFAM" id="SSF110849">
    <property type="entry name" value="ParB/Sulfiredoxin"/>
    <property type="match status" value="1"/>
</dbReference>
<reference evidence="3" key="1">
    <citation type="submission" date="2014-05" db="EMBL/GenBank/DDBJ databases">
        <title>Complete Genome sequence of Neisseria elongata subsp. glycolytica.</title>
        <authorList>
            <person name="Veyrier F.J."/>
            <person name="Taha M.-K."/>
        </authorList>
    </citation>
    <scope>NUCLEOTIDE SEQUENCE [LARGE SCALE GENOMIC DNA]</scope>
    <source>
        <strain evidence="3">ATCC 29315</strain>
    </source>
</reference>
<evidence type="ECO:0000256" key="1">
    <source>
        <dbReference type="SAM" id="Coils"/>
    </source>
</evidence>
<dbReference type="Proteomes" id="UP000031392">
    <property type="component" value="Chromosome"/>
</dbReference>
<accession>A0A0B5CMD0</accession>
<feature type="coiled-coil region" evidence="1">
    <location>
        <begin position="311"/>
        <end position="376"/>
    </location>
</feature>
<gene>
    <name evidence="2" type="ORF">NELON_06105</name>
</gene>
<dbReference type="EMBL" id="CP007726">
    <property type="protein sequence ID" value="AJE18504.1"/>
    <property type="molecule type" value="Genomic_DNA"/>
</dbReference>
<dbReference type="InterPro" id="IPR036086">
    <property type="entry name" value="ParB/Sulfiredoxin_sf"/>
</dbReference>
<dbReference type="KEGG" id="nel:NELON_06105"/>
<keyword evidence="1" id="KW-0175">Coiled coil</keyword>
<dbReference type="Gene3D" id="3.90.1530.10">
    <property type="entry name" value="Conserved hypothetical protein from pyrococcus furiosus pfu- 392566-001, ParB domain"/>
    <property type="match status" value="1"/>
</dbReference>
<dbReference type="AlphaFoldDB" id="A0A0B5CMD0"/>
<reference evidence="2 3" key="2">
    <citation type="journal article" date="2015" name="PLoS Genet.">
        <title>Common Cell Shape Evolution of Two Nasopharyngeal Pathogens.</title>
        <authorList>
            <person name="Veyrier F.J."/>
            <person name="Biais N."/>
            <person name="Morales P."/>
            <person name="Belkacem N."/>
            <person name="Guilhen C."/>
            <person name="Ranjeva S."/>
            <person name="Sismeiro O."/>
            <person name="Pehau-Arnaudet G."/>
            <person name="Rocha E.P."/>
            <person name="Werts C."/>
            <person name="Taha M.K."/>
            <person name="Boneca I.G."/>
        </authorList>
    </citation>
    <scope>NUCLEOTIDE SEQUENCE [LARGE SCALE GENOMIC DNA]</scope>
    <source>
        <strain evidence="2 3">ATCC 29315</strain>
    </source>
</reference>
<protein>
    <recommendedName>
        <fullName evidence="4">ParB/Sulfiredoxin domain-containing protein</fullName>
    </recommendedName>
</protein>
<keyword evidence="3" id="KW-1185">Reference proteome</keyword>
<sequence>MSYPKQINAAVSDLYFDPENPRFAALSFDKSDECAVIRHMNDEESLIDLLRSIADAGYFSGEPLLVYRKDGRLIVAEGNRRLSALKVLNNPTLLDLPSVREIAEHPNHRPETVPCIEFARREDILVYLGYKHITGTKSWGSLEKAIYLDQLKNMLLADRPDLRGHHDTVHKTLARQIGSQSPTVAKTLAAYKIFERGKEQEAKTGRFFDIQGLGAQDIDFSLIYTALGYESIYAHLGLSSSSDVEQKDFDDTNGQELIRWLFKEDERGRRVVSDSRRLKELSRVLKSRAATEMLRETGDLELAFRLSDGYIAAFDKALDAASGQRKELERLLDEIKRSSSVQQPETMLVRRHADDLEDLGRKFRDLADDVERIIRNYTR</sequence>
<proteinExistence type="predicted"/>
<name>A0A0B5CMD0_NEIEG</name>
<evidence type="ECO:0000313" key="3">
    <source>
        <dbReference type="Proteomes" id="UP000031392"/>
    </source>
</evidence>